<comment type="similarity">
    <text evidence="1 5">Belongs to the bacterial solute-binding protein 1 family.</text>
</comment>
<dbReference type="Proteomes" id="UP000186513">
    <property type="component" value="Unassembled WGS sequence"/>
</dbReference>
<dbReference type="EMBL" id="FPKR01000010">
    <property type="protein sequence ID" value="SFZ77915.1"/>
    <property type="molecule type" value="Genomic_DNA"/>
</dbReference>
<dbReference type="AlphaFoldDB" id="A0A1K2HMI1"/>
<reference evidence="6 7" key="1">
    <citation type="submission" date="2016-11" db="EMBL/GenBank/DDBJ databases">
        <authorList>
            <person name="Jaros S."/>
            <person name="Januszkiewicz K."/>
            <person name="Wedrychowicz H."/>
        </authorList>
    </citation>
    <scope>NUCLEOTIDE SEQUENCE [LARGE SCALE GENOMIC DNA]</scope>
    <source>
        <strain evidence="6 7">DSM 18899</strain>
    </source>
</reference>
<dbReference type="NCBIfam" id="NF007011">
    <property type="entry name" value="PRK09474.1"/>
    <property type="match status" value="1"/>
</dbReference>
<protein>
    <recommendedName>
        <fullName evidence="5">Maltodextrin-binding protein</fullName>
    </recommendedName>
</protein>
<dbReference type="GO" id="GO:0015144">
    <property type="term" value="F:carbohydrate transmembrane transporter activity"/>
    <property type="evidence" value="ECO:0007669"/>
    <property type="project" value="InterPro"/>
</dbReference>
<dbReference type="GO" id="GO:0042956">
    <property type="term" value="P:maltodextrin transmembrane transport"/>
    <property type="evidence" value="ECO:0007669"/>
    <property type="project" value="TreeGrafter"/>
</dbReference>
<dbReference type="GO" id="GO:1901982">
    <property type="term" value="F:maltose binding"/>
    <property type="evidence" value="ECO:0007669"/>
    <property type="project" value="TreeGrafter"/>
</dbReference>
<name>A0A1K2HMI1_9NEIS</name>
<dbReference type="STRING" id="1121279.SAMN02745887_02691"/>
<accession>A0A1K2HMI1</accession>
<evidence type="ECO:0000256" key="1">
    <source>
        <dbReference type="ARBA" id="ARBA00008520"/>
    </source>
</evidence>
<keyword evidence="3 5" id="KW-0762">Sugar transport</keyword>
<dbReference type="GO" id="GO:0015768">
    <property type="term" value="P:maltose transport"/>
    <property type="evidence" value="ECO:0007669"/>
    <property type="project" value="TreeGrafter"/>
</dbReference>
<dbReference type="InterPro" id="IPR006059">
    <property type="entry name" value="SBP"/>
</dbReference>
<sequence length="414" mass="44741">MTFGFNEGQLAAVSKKAAFPNVVRRRVSQALLALIGTALLAPAFAAGKTITVWINGDKGYEGIQKIGNLYAKQTGINIKVEHPEDAALKFQEAAKAGAGPDIWIWPHDRIGEWIKLGLLTPVNPGPDAKRNIVSVAWDAFTVNGKTWGYPISVEAVGLIYNKALVKRPPKTFEEIPALDAQLRSKGARAIMWDYNNTYFTWPLLAANGGYPFFRDNKGSYDPKDTGVAKPGAIAGLEMLTSLIEKGVMPKGVDYGQMESEMHAGKLGMMISGPWAWQGLREAKIDFGVAPIPSIKGKPSRPFVGVLGAMINAKSRNKKEALAFLENALLKVDGLKAMNDAVPLGVPADITLFWQLYNDENIRNSMDNIHLGKPMPSNPEMGKFWAAMGPAIGKATEGMSKPAAALGEAAKQIVQ</sequence>
<evidence type="ECO:0000313" key="7">
    <source>
        <dbReference type="Proteomes" id="UP000186513"/>
    </source>
</evidence>
<dbReference type="RefSeq" id="WP_084658598.1">
    <property type="nucleotide sequence ID" value="NZ_FPKR01000010.1"/>
</dbReference>
<dbReference type="Gene3D" id="3.40.190.10">
    <property type="entry name" value="Periplasmic binding protein-like II"/>
    <property type="match status" value="2"/>
</dbReference>
<dbReference type="GO" id="GO:0055052">
    <property type="term" value="C:ATP-binding cassette (ABC) transporter complex, substrate-binding subunit-containing"/>
    <property type="evidence" value="ECO:0007669"/>
    <property type="project" value="TreeGrafter"/>
</dbReference>
<dbReference type="InterPro" id="IPR006060">
    <property type="entry name" value="Maltose/Cyclodextrin-bd"/>
</dbReference>
<dbReference type="Pfam" id="PF01547">
    <property type="entry name" value="SBP_bac_1"/>
    <property type="match status" value="1"/>
</dbReference>
<keyword evidence="7" id="KW-1185">Reference proteome</keyword>
<evidence type="ECO:0000313" key="6">
    <source>
        <dbReference type="EMBL" id="SFZ77915.1"/>
    </source>
</evidence>
<evidence type="ECO:0000256" key="3">
    <source>
        <dbReference type="ARBA" id="ARBA00022597"/>
    </source>
</evidence>
<evidence type="ECO:0000256" key="5">
    <source>
        <dbReference type="RuleBase" id="RU365005"/>
    </source>
</evidence>
<dbReference type="PANTHER" id="PTHR30061:SF50">
    <property type="entry name" value="MALTOSE_MALTODEXTRIN-BINDING PERIPLASMIC PROTEIN"/>
    <property type="match status" value="1"/>
</dbReference>
<keyword evidence="4" id="KW-0732">Signal</keyword>
<dbReference type="OrthoDB" id="9766758at2"/>
<dbReference type="PRINTS" id="PR00181">
    <property type="entry name" value="MALTOSEBP"/>
</dbReference>
<evidence type="ECO:0000256" key="4">
    <source>
        <dbReference type="ARBA" id="ARBA00022729"/>
    </source>
</evidence>
<keyword evidence="5" id="KW-0574">Periplasm</keyword>
<gene>
    <name evidence="6" type="ORF">SAMN02745887_02691</name>
</gene>
<dbReference type="SUPFAM" id="SSF53850">
    <property type="entry name" value="Periplasmic binding protein-like II"/>
    <property type="match status" value="1"/>
</dbReference>
<keyword evidence="2 5" id="KW-0813">Transport</keyword>
<comment type="subcellular location">
    <subcellularLocation>
        <location evidence="5">Periplasm</location>
    </subcellularLocation>
</comment>
<comment type="function">
    <text evidence="5">Part of the ABC transporter complex MalEFGK involved in maltose/maltodextrin import. Binds maltose and higher maltodextrins.</text>
</comment>
<dbReference type="GO" id="GO:0042597">
    <property type="term" value="C:periplasmic space"/>
    <property type="evidence" value="ECO:0007669"/>
    <property type="project" value="UniProtKB-SubCell"/>
</dbReference>
<dbReference type="PANTHER" id="PTHR30061">
    <property type="entry name" value="MALTOSE-BINDING PERIPLASMIC PROTEIN"/>
    <property type="match status" value="1"/>
</dbReference>
<organism evidence="6 7">
    <name type="scientific">Chitinimonas taiwanensis DSM 18899</name>
    <dbReference type="NCBI Taxonomy" id="1121279"/>
    <lineage>
        <taxon>Bacteria</taxon>
        <taxon>Pseudomonadati</taxon>
        <taxon>Pseudomonadota</taxon>
        <taxon>Betaproteobacteria</taxon>
        <taxon>Neisseriales</taxon>
        <taxon>Chitinibacteraceae</taxon>
        <taxon>Chitinimonas</taxon>
    </lineage>
</organism>
<proteinExistence type="inferred from homology"/>
<evidence type="ECO:0000256" key="2">
    <source>
        <dbReference type="ARBA" id="ARBA00022448"/>
    </source>
</evidence>